<feature type="compositionally biased region" description="Basic and acidic residues" evidence="5">
    <location>
        <begin position="201"/>
        <end position="210"/>
    </location>
</feature>
<dbReference type="InterPro" id="IPR003689">
    <property type="entry name" value="ZIP"/>
</dbReference>
<evidence type="ECO:0000256" key="2">
    <source>
        <dbReference type="ARBA" id="ARBA00022692"/>
    </source>
</evidence>
<accession>A0ABP1FN98</accession>
<feature type="transmembrane region" description="Helical" evidence="6">
    <location>
        <begin position="77"/>
        <end position="97"/>
    </location>
</feature>
<keyword evidence="4 6" id="KW-0472">Membrane</keyword>
<organism evidence="7 8">
    <name type="scientific">Coccomyxa viridis</name>
    <dbReference type="NCBI Taxonomy" id="1274662"/>
    <lineage>
        <taxon>Eukaryota</taxon>
        <taxon>Viridiplantae</taxon>
        <taxon>Chlorophyta</taxon>
        <taxon>core chlorophytes</taxon>
        <taxon>Trebouxiophyceae</taxon>
        <taxon>Trebouxiophyceae incertae sedis</taxon>
        <taxon>Coccomyxaceae</taxon>
        <taxon>Coccomyxa</taxon>
    </lineage>
</organism>
<keyword evidence="3 6" id="KW-1133">Transmembrane helix</keyword>
<dbReference type="PANTHER" id="PTHR11040:SF140">
    <property type="entry name" value="ZRT (ZRT), IRT- (IRT-) LIKE PROTEIN TRANSPORTER"/>
    <property type="match status" value="1"/>
</dbReference>
<evidence type="ECO:0000256" key="4">
    <source>
        <dbReference type="ARBA" id="ARBA00023136"/>
    </source>
</evidence>
<name>A0ABP1FN98_9CHLO</name>
<feature type="region of interest" description="Disordered" evidence="5">
    <location>
        <begin position="268"/>
        <end position="296"/>
    </location>
</feature>
<proteinExistence type="predicted"/>
<feature type="region of interest" description="Disordered" evidence="5">
    <location>
        <begin position="183"/>
        <end position="256"/>
    </location>
</feature>
<evidence type="ECO:0000256" key="6">
    <source>
        <dbReference type="SAM" id="Phobius"/>
    </source>
</evidence>
<evidence type="ECO:0000256" key="1">
    <source>
        <dbReference type="ARBA" id="ARBA00004141"/>
    </source>
</evidence>
<feature type="transmembrane region" description="Helical" evidence="6">
    <location>
        <begin position="396"/>
        <end position="417"/>
    </location>
</feature>
<dbReference type="PANTHER" id="PTHR11040">
    <property type="entry name" value="ZINC/IRON TRANSPORTER"/>
    <property type="match status" value="1"/>
</dbReference>
<feature type="transmembrane region" description="Helical" evidence="6">
    <location>
        <begin position="6"/>
        <end position="26"/>
    </location>
</feature>
<comment type="subcellular location">
    <subcellularLocation>
        <location evidence="1">Membrane</location>
        <topology evidence="1">Multi-pass membrane protein</topology>
    </subcellularLocation>
</comment>
<feature type="transmembrane region" description="Helical" evidence="6">
    <location>
        <begin position="47"/>
        <end position="71"/>
    </location>
</feature>
<dbReference type="Pfam" id="PF02535">
    <property type="entry name" value="Zip"/>
    <property type="match status" value="1"/>
</dbReference>
<evidence type="ECO:0000313" key="7">
    <source>
        <dbReference type="EMBL" id="CAL5220634.1"/>
    </source>
</evidence>
<feature type="compositionally biased region" description="Basic and acidic residues" evidence="5">
    <location>
        <begin position="218"/>
        <end position="244"/>
    </location>
</feature>
<comment type="caution">
    <text evidence="7">The sequence shown here is derived from an EMBL/GenBank/DDBJ whole genome shotgun (WGS) entry which is preliminary data.</text>
</comment>
<feature type="compositionally biased region" description="Basic and acidic residues" evidence="5">
    <location>
        <begin position="274"/>
        <end position="291"/>
    </location>
</feature>
<dbReference type="EMBL" id="CAXHTA020000004">
    <property type="protein sequence ID" value="CAL5220634.1"/>
    <property type="molecule type" value="Genomic_DNA"/>
</dbReference>
<keyword evidence="2 6" id="KW-0812">Transmembrane</keyword>
<feature type="transmembrane region" description="Helical" evidence="6">
    <location>
        <begin position="429"/>
        <end position="447"/>
    </location>
</feature>
<feature type="transmembrane region" description="Helical" evidence="6">
    <location>
        <begin position="367"/>
        <end position="390"/>
    </location>
</feature>
<gene>
    <name evidence="7" type="primary">g2678</name>
    <name evidence="7" type="ORF">VP750_LOCUS2293</name>
</gene>
<dbReference type="Proteomes" id="UP001497392">
    <property type="component" value="Unassembled WGS sequence"/>
</dbReference>
<evidence type="ECO:0000256" key="5">
    <source>
        <dbReference type="SAM" id="MobiDB-lite"/>
    </source>
</evidence>
<reference evidence="7 8" key="1">
    <citation type="submission" date="2024-06" db="EMBL/GenBank/DDBJ databases">
        <authorList>
            <person name="Kraege A."/>
            <person name="Thomma B."/>
        </authorList>
    </citation>
    <scope>NUCLEOTIDE SEQUENCE [LARGE SCALE GENOMIC DNA]</scope>
</reference>
<feature type="transmembrane region" description="Helical" evidence="6">
    <location>
        <begin position="336"/>
        <end position="355"/>
    </location>
</feature>
<feature type="transmembrane region" description="Helical" evidence="6">
    <location>
        <begin position="303"/>
        <end position="321"/>
    </location>
</feature>
<evidence type="ECO:0000256" key="3">
    <source>
        <dbReference type="ARBA" id="ARBA00022989"/>
    </source>
</evidence>
<keyword evidence="8" id="KW-1185">Reference proteome</keyword>
<protein>
    <submittedName>
        <fullName evidence="7">G2678 protein</fullName>
    </submittedName>
</protein>
<sequence>MAFEAILFNTSAAIFLLAIALLGAYLPVLLTRLGKNSGAQGGRSLTYVLGNMLSAGVMVSAGFVHLLGAAIKELNPGLQFPLAPFLCGLGFLVTLVADHVAEVLSHRNGWETPPGHCGGATLDGEMTRLQHVLVVDPVTPRRAGEEGKPGTPVVASLAVRANGDLLRKTSTGLRVMLGTDALDFPGSRQHSGSAVLNGDGPGHKAGKDPEGAMNGESDEAHTSSLGKERHRAETPSNHQQDHEAGSAGSPEDARHDGDAHLETVHLVGNMPSSSEREPDIEEGKAGAKAEEAGTSGEGGAAQVSFLTAALMGVALCFHSILEGMAMGAQTNIVDSVHIFIAIAAHKGLAAYALGSSVVDSQASMQKFWTVIGFFATATPVGILLGVVLSSVSNSDAAAAVSALASGTFLYVAFMEVIPRELAVPQHRTAKLGMLMLGFAAMSLLAIWA</sequence>
<evidence type="ECO:0000313" key="8">
    <source>
        <dbReference type="Proteomes" id="UP001497392"/>
    </source>
</evidence>